<dbReference type="InterPro" id="IPR012337">
    <property type="entry name" value="RNaseH-like_sf"/>
</dbReference>
<keyword evidence="2" id="KW-1185">Reference proteome</keyword>
<dbReference type="Proteomes" id="UP001627154">
    <property type="component" value="Unassembled WGS sequence"/>
</dbReference>
<comment type="caution">
    <text evidence="1">The sequence shown here is derived from an EMBL/GenBank/DDBJ whole genome shotgun (WGS) entry which is preliminary data.</text>
</comment>
<dbReference type="AlphaFoldDB" id="A0ABD2WGB3"/>
<organism evidence="1 2">
    <name type="scientific">Trichogramma kaykai</name>
    <dbReference type="NCBI Taxonomy" id="54128"/>
    <lineage>
        <taxon>Eukaryota</taxon>
        <taxon>Metazoa</taxon>
        <taxon>Ecdysozoa</taxon>
        <taxon>Arthropoda</taxon>
        <taxon>Hexapoda</taxon>
        <taxon>Insecta</taxon>
        <taxon>Pterygota</taxon>
        <taxon>Neoptera</taxon>
        <taxon>Endopterygota</taxon>
        <taxon>Hymenoptera</taxon>
        <taxon>Apocrita</taxon>
        <taxon>Proctotrupomorpha</taxon>
        <taxon>Chalcidoidea</taxon>
        <taxon>Trichogrammatidae</taxon>
        <taxon>Trichogramma</taxon>
    </lineage>
</organism>
<sequence>MVHCNIFVDNNVHKETILNEWNQLHIITNNIQNIQLNVDDPIQFWMFIGSLQVEATGQYLFEYLPEFAINALSILSSNADPERRFSHVNYVKNKFRNRMTIETLAATLRAKQEVNNIKLNNNGLFIASEIMIGAMKSIWTKEEKDIDLPTEDALNAVSEMAENSSHQQKRIVNKESTECIEISDGDDQKTRLVIPSELPPRLSDSWCSCTTSWVEDWISQAIRTGRTISQRLFTDCSYLLAALVCKQGLLREVPQVFTT</sequence>
<evidence type="ECO:0000313" key="1">
    <source>
        <dbReference type="EMBL" id="KAL3391646.1"/>
    </source>
</evidence>
<evidence type="ECO:0008006" key="3">
    <source>
        <dbReference type="Google" id="ProtNLM"/>
    </source>
</evidence>
<evidence type="ECO:0000313" key="2">
    <source>
        <dbReference type="Proteomes" id="UP001627154"/>
    </source>
</evidence>
<dbReference type="EMBL" id="JBJJXI010000108">
    <property type="protein sequence ID" value="KAL3391646.1"/>
    <property type="molecule type" value="Genomic_DNA"/>
</dbReference>
<accession>A0ABD2WGB3</accession>
<gene>
    <name evidence="1" type="ORF">TKK_013577</name>
</gene>
<proteinExistence type="predicted"/>
<protein>
    <recommendedName>
        <fullName evidence="3">HAT C-terminal dimerisation domain-containing protein</fullName>
    </recommendedName>
</protein>
<name>A0ABD2WGB3_9HYME</name>
<reference evidence="1 2" key="1">
    <citation type="journal article" date="2024" name="bioRxiv">
        <title>A reference genome for Trichogramma kaykai: A tiny desert-dwelling parasitoid wasp with competing sex-ratio distorters.</title>
        <authorList>
            <person name="Culotta J."/>
            <person name="Lindsey A.R."/>
        </authorList>
    </citation>
    <scope>NUCLEOTIDE SEQUENCE [LARGE SCALE GENOMIC DNA]</scope>
    <source>
        <strain evidence="1 2">KSX58</strain>
    </source>
</reference>
<dbReference type="SUPFAM" id="SSF53098">
    <property type="entry name" value="Ribonuclease H-like"/>
    <property type="match status" value="1"/>
</dbReference>